<keyword evidence="3" id="KW-1185">Reference proteome</keyword>
<dbReference type="PANTHER" id="PTHR47978">
    <property type="match status" value="1"/>
</dbReference>
<comment type="caution">
    <text evidence="2">The sequence shown here is derived from an EMBL/GenBank/DDBJ whole genome shotgun (WGS) entry which is preliminary data.</text>
</comment>
<evidence type="ECO:0000256" key="1">
    <source>
        <dbReference type="ARBA" id="ARBA00022741"/>
    </source>
</evidence>
<protein>
    <submittedName>
        <fullName evidence="2">Uncharacterized protein</fullName>
    </submittedName>
</protein>
<evidence type="ECO:0000313" key="3">
    <source>
        <dbReference type="Proteomes" id="UP001157418"/>
    </source>
</evidence>
<dbReference type="Pfam" id="PF00071">
    <property type="entry name" value="Ras"/>
    <property type="match status" value="1"/>
</dbReference>
<keyword evidence="1" id="KW-0547">Nucleotide-binding</keyword>
<sequence>MVLVDGSVSEISALRPSLLVGAVWDDGGYGTRSAISVFKNEDAGTDTRISNTSISLKGQHKIYYLSATMNFKHDCFLKGVVKYVVLLITLPNAPAGMYWYDLELFIEGTPNVGFDGRECSTELTNYDNGGSTEAIRAACKDFVAMLFMFDLTSRCTLNSVVNWYQEARKHNQTAIPVMVGSKFDFASRILIVSEINFLWQRGLMESNKADD</sequence>
<evidence type="ECO:0000313" key="2">
    <source>
        <dbReference type="EMBL" id="CAH1417951.1"/>
    </source>
</evidence>
<dbReference type="SUPFAM" id="SSF52540">
    <property type="entry name" value="P-loop containing nucleoside triphosphate hydrolases"/>
    <property type="match status" value="1"/>
</dbReference>
<dbReference type="AlphaFoldDB" id="A0AAU9LSW3"/>
<dbReference type="GO" id="GO:0003924">
    <property type="term" value="F:GTPase activity"/>
    <property type="evidence" value="ECO:0007669"/>
    <property type="project" value="InterPro"/>
</dbReference>
<dbReference type="InterPro" id="IPR001806">
    <property type="entry name" value="Small_GTPase"/>
</dbReference>
<proteinExistence type="predicted"/>
<dbReference type="GO" id="GO:0005525">
    <property type="term" value="F:GTP binding"/>
    <property type="evidence" value="ECO:0007669"/>
    <property type="project" value="InterPro"/>
</dbReference>
<dbReference type="InterPro" id="IPR027417">
    <property type="entry name" value="P-loop_NTPase"/>
</dbReference>
<name>A0AAU9LSW3_9ASTR</name>
<reference evidence="2 3" key="1">
    <citation type="submission" date="2022-01" db="EMBL/GenBank/DDBJ databases">
        <authorList>
            <person name="Xiong W."/>
            <person name="Schranz E."/>
        </authorList>
    </citation>
    <scope>NUCLEOTIDE SEQUENCE [LARGE SCALE GENOMIC DNA]</scope>
</reference>
<accession>A0AAU9LSW3</accession>
<dbReference type="Gene3D" id="3.40.50.300">
    <property type="entry name" value="P-loop containing nucleotide triphosphate hydrolases"/>
    <property type="match status" value="1"/>
</dbReference>
<dbReference type="Proteomes" id="UP001157418">
    <property type="component" value="Unassembled WGS sequence"/>
</dbReference>
<organism evidence="2 3">
    <name type="scientific">Lactuca virosa</name>
    <dbReference type="NCBI Taxonomy" id="75947"/>
    <lineage>
        <taxon>Eukaryota</taxon>
        <taxon>Viridiplantae</taxon>
        <taxon>Streptophyta</taxon>
        <taxon>Embryophyta</taxon>
        <taxon>Tracheophyta</taxon>
        <taxon>Spermatophyta</taxon>
        <taxon>Magnoliopsida</taxon>
        <taxon>eudicotyledons</taxon>
        <taxon>Gunneridae</taxon>
        <taxon>Pentapetalae</taxon>
        <taxon>asterids</taxon>
        <taxon>campanulids</taxon>
        <taxon>Asterales</taxon>
        <taxon>Asteraceae</taxon>
        <taxon>Cichorioideae</taxon>
        <taxon>Cichorieae</taxon>
        <taxon>Lactucinae</taxon>
        <taxon>Lactuca</taxon>
    </lineage>
</organism>
<dbReference type="EMBL" id="CAKMRJ010000113">
    <property type="protein sequence ID" value="CAH1417951.1"/>
    <property type="molecule type" value="Genomic_DNA"/>
</dbReference>
<gene>
    <name evidence="2" type="ORF">LVIROSA_LOCUS5585</name>
</gene>